<dbReference type="GO" id="GO:0035312">
    <property type="term" value="F:5'-3' DNA exonuclease activity"/>
    <property type="evidence" value="ECO:0007669"/>
    <property type="project" value="TreeGrafter"/>
</dbReference>
<dbReference type="Proteomes" id="UP001139971">
    <property type="component" value="Unassembled WGS sequence"/>
</dbReference>
<evidence type="ECO:0000256" key="1">
    <source>
        <dbReference type="SAM" id="SignalP"/>
    </source>
</evidence>
<dbReference type="InterPro" id="IPR016195">
    <property type="entry name" value="Pol/histidinol_Pase-like"/>
</dbReference>
<evidence type="ECO:0000313" key="2">
    <source>
        <dbReference type="EMBL" id="MDC8016009.1"/>
    </source>
</evidence>
<comment type="caution">
    <text evidence="2">The sequence shown here is derived from an EMBL/GenBank/DDBJ whole genome shotgun (WGS) entry which is preliminary data.</text>
</comment>
<dbReference type="AlphaFoldDB" id="A0A9X3YQA1"/>
<dbReference type="PANTHER" id="PTHR42924">
    <property type="entry name" value="EXONUCLEASE"/>
    <property type="match status" value="1"/>
</dbReference>
<accession>A0A9X3YQA1</accession>
<keyword evidence="1" id="KW-0732">Signal</keyword>
<reference evidence="2" key="1">
    <citation type="submission" date="2023-02" db="EMBL/GenBank/DDBJ databases">
        <title>Tahibacter soli sp. nov. isolated from soil.</title>
        <authorList>
            <person name="Baek J.H."/>
            <person name="Lee J.K."/>
            <person name="Choi D.G."/>
            <person name="Jeon C.O."/>
        </authorList>
    </citation>
    <scope>NUCLEOTIDE SEQUENCE</scope>
    <source>
        <strain evidence="2">BL</strain>
    </source>
</reference>
<evidence type="ECO:0000313" key="3">
    <source>
        <dbReference type="Proteomes" id="UP001139971"/>
    </source>
</evidence>
<proteinExistence type="predicted"/>
<dbReference type="EMBL" id="JAOVZO020000023">
    <property type="protein sequence ID" value="MDC8016009.1"/>
    <property type="molecule type" value="Genomic_DNA"/>
</dbReference>
<name>A0A9X3YQA1_9GAMM</name>
<protein>
    <submittedName>
        <fullName evidence="2">CehA/McbA family metallohydrolase</fullName>
    </submittedName>
</protein>
<gene>
    <name evidence="2" type="ORF">OD750_026080</name>
</gene>
<dbReference type="Gene3D" id="3.20.20.140">
    <property type="entry name" value="Metal-dependent hydrolases"/>
    <property type="match status" value="1"/>
</dbReference>
<organism evidence="2 3">
    <name type="scientific">Tahibacter soli</name>
    <dbReference type="NCBI Taxonomy" id="2983605"/>
    <lineage>
        <taxon>Bacteria</taxon>
        <taxon>Pseudomonadati</taxon>
        <taxon>Pseudomonadota</taxon>
        <taxon>Gammaproteobacteria</taxon>
        <taxon>Lysobacterales</taxon>
        <taxon>Rhodanobacteraceae</taxon>
        <taxon>Tahibacter</taxon>
    </lineage>
</organism>
<dbReference type="InterPro" id="IPR052018">
    <property type="entry name" value="PHP_domain"/>
</dbReference>
<dbReference type="GO" id="GO:0004534">
    <property type="term" value="F:5'-3' RNA exonuclease activity"/>
    <property type="evidence" value="ECO:0007669"/>
    <property type="project" value="TreeGrafter"/>
</dbReference>
<dbReference type="SUPFAM" id="SSF89550">
    <property type="entry name" value="PHP domain-like"/>
    <property type="match status" value="1"/>
</dbReference>
<feature type="chain" id="PRO_5040924056" evidence="1">
    <location>
        <begin position="19"/>
        <end position="495"/>
    </location>
</feature>
<dbReference type="PANTHER" id="PTHR42924:SF3">
    <property type="entry name" value="POLYMERASE_HISTIDINOL PHOSPHATASE N-TERMINAL DOMAIN-CONTAINING PROTEIN"/>
    <property type="match status" value="1"/>
</dbReference>
<feature type="signal peptide" evidence="1">
    <location>
        <begin position="1"/>
        <end position="18"/>
    </location>
</feature>
<dbReference type="NCBIfam" id="NF038032">
    <property type="entry name" value="CehA_McbA_metalo"/>
    <property type="match status" value="1"/>
</dbReference>
<sequence length="495" mass="52454">MKTLSFALLLAAAFAASAAEPDLVLEGTLDGRDHQTYREVPFDVPSDVERITVEFSYTGRDEKTTIDLGLLDAEPAQGFRRFRGWSGGNKSTFTVAASDATPSFRAGPLRPGRWALLLGVPNIRKTSHASFVAKIRFDKTGAADALPDALRVVANARPGWYRGDLHMHTAHSDGGCATRGGAKAPCPAFLTASAAAERGLDFIAVSDHNTTSHFAALRELQPYFDRTLLMPAREITTFQGHANVFGTTAPIDFRVGSATVPDWDALLRDVAAKHGLVSINHPVRPSNELCMGCGWTPTPAADLARVQMVEVVNGNDADTPLSGVPFWEGLLDRGLRVIAVGGSDNHDAGAATRLGSGAVGTPTTVVYAKELSETAILAALRAGHAFVDVAGSRDRRLEFSAASGDATATMGDTLKVPANAAATFTVRVRGAAGARVELIEDGRAASIAGERGIASNDQALAFDWPGDGRRHWRRANVRDAGGRLLLIGNPVYVEP</sequence>
<dbReference type="RefSeq" id="WP_263543025.1">
    <property type="nucleotide sequence ID" value="NZ_JAOVZO020000023.1"/>
</dbReference>
<keyword evidence="3" id="KW-1185">Reference proteome</keyword>